<organism evidence="1 2">
    <name type="scientific">Treponema phagedenis</name>
    <dbReference type="NCBI Taxonomy" id="162"/>
    <lineage>
        <taxon>Bacteria</taxon>
        <taxon>Pseudomonadati</taxon>
        <taxon>Spirochaetota</taxon>
        <taxon>Spirochaetia</taxon>
        <taxon>Spirochaetales</taxon>
        <taxon>Treponemataceae</taxon>
        <taxon>Treponema</taxon>
    </lineage>
</organism>
<gene>
    <name evidence="1" type="ORF">TPHV1_510059</name>
</gene>
<name>A0A0B7GZE6_TREPH</name>
<protein>
    <submittedName>
        <fullName evidence="1">Uncharacterized protein</fullName>
    </submittedName>
</protein>
<dbReference type="AlphaFoldDB" id="A0A0B7GZE6"/>
<keyword evidence="2" id="KW-1185">Reference proteome</keyword>
<reference evidence="2" key="1">
    <citation type="submission" date="2015-01" db="EMBL/GenBank/DDBJ databases">
        <authorList>
            <person name="Manzoor Shahid"/>
            <person name="Zubair Saima"/>
        </authorList>
    </citation>
    <scope>NUCLEOTIDE SEQUENCE [LARGE SCALE GENOMIC DNA]</scope>
    <source>
        <strain evidence="2">V1</strain>
    </source>
</reference>
<proteinExistence type="predicted"/>
<dbReference type="EMBL" id="CDNC01000047">
    <property type="protein sequence ID" value="CEM62992.1"/>
    <property type="molecule type" value="Genomic_DNA"/>
</dbReference>
<evidence type="ECO:0000313" key="2">
    <source>
        <dbReference type="Proteomes" id="UP000042527"/>
    </source>
</evidence>
<evidence type="ECO:0000313" key="1">
    <source>
        <dbReference type="EMBL" id="CEM62992.1"/>
    </source>
</evidence>
<accession>A0A0B7GZE6</accession>
<sequence length="58" mass="6893">MVYTNKHAILKLMLRLCSAAKNNIFHDEMEASYEKKDCKYTGMPVYIVLCKPVKLWRR</sequence>
<dbReference type="Proteomes" id="UP000042527">
    <property type="component" value="Unassembled WGS sequence"/>
</dbReference>